<sequence length="50" mass="5318">MSQSPKERMPEEDDTTEAPLTMAASVVLTNLPKDASKALETAGSLAVQKE</sequence>
<dbReference type="Proteomes" id="UP000291422">
    <property type="component" value="Unassembled WGS sequence"/>
</dbReference>
<evidence type="ECO:0000313" key="2">
    <source>
        <dbReference type="EMBL" id="RYN71748.1"/>
    </source>
</evidence>
<dbReference type="AlphaFoldDB" id="A0A4Q4N8L6"/>
<feature type="region of interest" description="Disordered" evidence="1">
    <location>
        <begin position="1"/>
        <end position="20"/>
    </location>
</feature>
<gene>
    <name evidence="2" type="ORF">AA0117_g9190</name>
</gene>
<dbReference type="VEuPathDB" id="FungiDB:CC77DRAFT_1020318"/>
<accession>A0A4Q4N8L6</accession>
<evidence type="ECO:0000256" key="1">
    <source>
        <dbReference type="SAM" id="MobiDB-lite"/>
    </source>
</evidence>
<evidence type="ECO:0000313" key="3">
    <source>
        <dbReference type="Proteomes" id="UP000291422"/>
    </source>
</evidence>
<proteinExistence type="predicted"/>
<protein>
    <submittedName>
        <fullName evidence="2">Uncharacterized protein</fullName>
    </submittedName>
</protein>
<dbReference type="EMBL" id="PDXD01000030">
    <property type="protein sequence ID" value="RYN71748.1"/>
    <property type="molecule type" value="Genomic_DNA"/>
</dbReference>
<name>A0A4Q4N8L6_ALTAL</name>
<reference evidence="3" key="1">
    <citation type="journal article" date="2019" name="bioRxiv">
        <title>Genomics, evolutionary history and diagnostics of the Alternaria alternata species group including apple and Asian pear pathotypes.</title>
        <authorList>
            <person name="Armitage A.D."/>
            <person name="Cockerton H.M."/>
            <person name="Sreenivasaprasad S."/>
            <person name="Woodhall J.W."/>
            <person name="Lane C.R."/>
            <person name="Harrison R.J."/>
            <person name="Clarkson J.P."/>
        </authorList>
    </citation>
    <scope>NUCLEOTIDE SEQUENCE [LARGE SCALE GENOMIC DNA]</scope>
    <source>
        <strain evidence="3">FERA 1177</strain>
    </source>
</reference>
<organism evidence="2 3">
    <name type="scientific">Alternaria alternata</name>
    <name type="common">Alternaria rot fungus</name>
    <name type="synonym">Torula alternata</name>
    <dbReference type="NCBI Taxonomy" id="5599"/>
    <lineage>
        <taxon>Eukaryota</taxon>
        <taxon>Fungi</taxon>
        <taxon>Dikarya</taxon>
        <taxon>Ascomycota</taxon>
        <taxon>Pezizomycotina</taxon>
        <taxon>Dothideomycetes</taxon>
        <taxon>Pleosporomycetidae</taxon>
        <taxon>Pleosporales</taxon>
        <taxon>Pleosporineae</taxon>
        <taxon>Pleosporaceae</taxon>
        <taxon>Alternaria</taxon>
        <taxon>Alternaria sect. Alternaria</taxon>
        <taxon>Alternaria alternata complex</taxon>
    </lineage>
</organism>
<comment type="caution">
    <text evidence="2">The sequence shown here is derived from an EMBL/GenBank/DDBJ whole genome shotgun (WGS) entry which is preliminary data.</text>
</comment>